<dbReference type="PANTHER" id="PTHR44154">
    <property type="entry name" value="QUINONE OXIDOREDUCTASE"/>
    <property type="match status" value="1"/>
</dbReference>
<keyword evidence="2" id="KW-0560">Oxidoreductase</keyword>
<reference evidence="4 5" key="1">
    <citation type="submission" date="2018-03" db="EMBL/GenBank/DDBJ databases">
        <title>Bacteriophage NCPPB3778 and a type I-E CRISPR drive the evolution of the US Biological Select Agent, Rathayibacter toxicus.</title>
        <authorList>
            <person name="Davis E.W.II."/>
            <person name="Tabima J.F."/>
            <person name="Weisberg A.J."/>
            <person name="Dantas Lopes L."/>
            <person name="Wiseman M.S."/>
            <person name="Wiseman M.S."/>
            <person name="Pupko T."/>
            <person name="Belcher M.S."/>
            <person name="Sechler A.J."/>
            <person name="Tancos M.A."/>
            <person name="Schroeder B.K."/>
            <person name="Murray T.D."/>
            <person name="Luster D.G."/>
            <person name="Schneider W.L."/>
            <person name="Rogers E."/>
            <person name="Andreote F.D."/>
            <person name="Grunwald N.J."/>
            <person name="Putnam M.L."/>
            <person name="Chang J.H."/>
        </authorList>
    </citation>
    <scope>NUCLEOTIDE SEQUENCE [LARGE SCALE GENOMIC DNA]</scope>
    <source>
        <strain evidence="4 5">DSM 15932</strain>
    </source>
</reference>
<organism evidence="4 5">
    <name type="scientific">Rathayibacter festucae DSM 15932</name>
    <dbReference type="NCBI Taxonomy" id="1328866"/>
    <lineage>
        <taxon>Bacteria</taxon>
        <taxon>Bacillati</taxon>
        <taxon>Actinomycetota</taxon>
        <taxon>Actinomycetes</taxon>
        <taxon>Micrococcales</taxon>
        <taxon>Microbacteriaceae</taxon>
        <taxon>Rathayibacter</taxon>
    </lineage>
</organism>
<protein>
    <recommendedName>
        <fullName evidence="2">Zinc-type alcohol dehydrogenase-like protein</fullName>
    </recommendedName>
</protein>
<dbReference type="CDD" id="cd08252">
    <property type="entry name" value="AL_MDR"/>
    <property type="match status" value="1"/>
</dbReference>
<dbReference type="GO" id="GO:0008270">
    <property type="term" value="F:zinc ion binding"/>
    <property type="evidence" value="ECO:0007669"/>
    <property type="project" value="InterPro"/>
</dbReference>
<evidence type="ECO:0000259" key="3">
    <source>
        <dbReference type="SMART" id="SM00829"/>
    </source>
</evidence>
<dbReference type="Pfam" id="PF08240">
    <property type="entry name" value="ADH_N"/>
    <property type="match status" value="1"/>
</dbReference>
<dbReference type="Gene3D" id="3.40.50.720">
    <property type="entry name" value="NAD(P)-binding Rossmann-like Domain"/>
    <property type="match status" value="1"/>
</dbReference>
<feature type="domain" description="Enoyl reductase (ER)" evidence="3">
    <location>
        <begin position="10"/>
        <end position="326"/>
    </location>
</feature>
<dbReference type="GO" id="GO:0016491">
    <property type="term" value="F:oxidoreductase activity"/>
    <property type="evidence" value="ECO:0007669"/>
    <property type="project" value="UniProtKB-KW"/>
</dbReference>
<dbReference type="SMART" id="SM00829">
    <property type="entry name" value="PKS_ER"/>
    <property type="match status" value="1"/>
</dbReference>
<dbReference type="PANTHER" id="PTHR44154:SF1">
    <property type="entry name" value="QUINONE OXIDOREDUCTASE"/>
    <property type="match status" value="1"/>
</dbReference>
<dbReference type="InterPro" id="IPR020843">
    <property type="entry name" value="ER"/>
</dbReference>
<proteinExistence type="inferred from homology"/>
<dbReference type="SUPFAM" id="SSF51735">
    <property type="entry name" value="NAD(P)-binding Rossmann-fold domains"/>
    <property type="match status" value="1"/>
</dbReference>
<dbReference type="KEGG" id="rfs:C1I64_15850"/>
<keyword evidence="1" id="KW-0521">NADP</keyword>
<dbReference type="SUPFAM" id="SSF50129">
    <property type="entry name" value="GroES-like"/>
    <property type="match status" value="1"/>
</dbReference>
<comment type="similarity">
    <text evidence="2">Belongs to the zinc-containing alcohol dehydrogenase family. Quinone oxidoreductase subfamily.</text>
</comment>
<dbReference type="InterPro" id="IPR013154">
    <property type="entry name" value="ADH-like_N"/>
</dbReference>
<dbReference type="Gene3D" id="3.90.180.10">
    <property type="entry name" value="Medium-chain alcohol dehydrogenases, catalytic domain"/>
    <property type="match status" value="1"/>
</dbReference>
<evidence type="ECO:0000313" key="4">
    <source>
        <dbReference type="EMBL" id="AZZ53360.1"/>
    </source>
</evidence>
<name>A0A3Q9V0B8_9MICO</name>
<dbReference type="AlphaFoldDB" id="A0A3Q9V0B8"/>
<dbReference type="InterPro" id="IPR036291">
    <property type="entry name" value="NAD(P)-bd_dom_sf"/>
</dbReference>
<dbReference type="Proteomes" id="UP000285317">
    <property type="component" value="Chromosome"/>
</dbReference>
<keyword evidence="2" id="KW-0862">Zinc</keyword>
<dbReference type="InterPro" id="IPR051603">
    <property type="entry name" value="Zinc-ADH_QOR/CCCR"/>
</dbReference>
<dbReference type="NCBIfam" id="TIGR02817">
    <property type="entry name" value="adh_fam_1"/>
    <property type="match status" value="1"/>
</dbReference>
<dbReference type="Pfam" id="PF13602">
    <property type="entry name" value="ADH_zinc_N_2"/>
    <property type="match status" value="1"/>
</dbReference>
<evidence type="ECO:0000313" key="5">
    <source>
        <dbReference type="Proteomes" id="UP000285317"/>
    </source>
</evidence>
<evidence type="ECO:0000256" key="1">
    <source>
        <dbReference type="ARBA" id="ARBA00022857"/>
    </source>
</evidence>
<evidence type="ECO:0000256" key="2">
    <source>
        <dbReference type="RuleBase" id="RU364000"/>
    </source>
</evidence>
<dbReference type="RefSeq" id="WP_127887862.1">
    <property type="nucleotide sequence ID" value="NZ_CP028137.1"/>
</dbReference>
<keyword evidence="2" id="KW-0479">Metal-binding</keyword>
<dbReference type="InterPro" id="IPR014182">
    <property type="entry name" value="ADH_Zn_typ-1"/>
</dbReference>
<gene>
    <name evidence="4" type="ORF">C1I64_15850</name>
</gene>
<accession>A0A3Q9V0B8</accession>
<sequence>MRAVAITRHGAPEVLTDVELPEPSATGHDLLVRVRAVSINPVDTKIRASGRPEASPKVLGYDAVGSVEAVGADVTLFAPGDEVFYAGSITRPGTNAELHLVDERIVGRKPARLSDAEAAALPLTAITAWELLFHRLGVERGGGRGRRLLIAGASGGVGSILVQLAARLTGLEVIATASTPESQQWVRDLGAHRVIDHRDLARELKRLGPVDLIASLTGTSVNLPAFVDAIAPQGAIAVIDDPAVLDVVPLKRKSVSVHWELMFTRPMFATADLSAQHDLLQEMSGLLDEGVLRTTLARELSPLNAATLAEAHRLVEAGGRPGKVVVSGWE</sequence>
<dbReference type="EMBL" id="CP028137">
    <property type="protein sequence ID" value="AZZ53360.1"/>
    <property type="molecule type" value="Genomic_DNA"/>
</dbReference>
<dbReference type="InterPro" id="IPR011032">
    <property type="entry name" value="GroES-like_sf"/>
</dbReference>